<evidence type="ECO:0000313" key="3">
    <source>
        <dbReference type="Proteomes" id="UP000048926"/>
    </source>
</evidence>
<dbReference type="EMBL" id="CXST01000001">
    <property type="protein sequence ID" value="CTQ42586.1"/>
    <property type="molecule type" value="Genomic_DNA"/>
</dbReference>
<dbReference type="GO" id="GO:0006171">
    <property type="term" value="P:cAMP biosynthetic process"/>
    <property type="evidence" value="ECO:0007669"/>
    <property type="project" value="TreeGrafter"/>
</dbReference>
<dbReference type="InterPro" id="IPR001054">
    <property type="entry name" value="A/G_cyclase"/>
</dbReference>
<dbReference type="Gene3D" id="3.30.70.1230">
    <property type="entry name" value="Nucleotide cyclase"/>
    <property type="match status" value="1"/>
</dbReference>
<keyword evidence="2" id="KW-0456">Lyase</keyword>
<feature type="domain" description="Guanylate cyclase" evidence="1">
    <location>
        <begin position="214"/>
        <end position="348"/>
    </location>
</feature>
<dbReference type="GO" id="GO:0004016">
    <property type="term" value="F:adenylate cyclase activity"/>
    <property type="evidence" value="ECO:0007669"/>
    <property type="project" value="UniProtKB-EC"/>
</dbReference>
<proteinExistence type="predicted"/>
<evidence type="ECO:0000313" key="2">
    <source>
        <dbReference type="EMBL" id="CTQ42586.1"/>
    </source>
</evidence>
<dbReference type="STRING" id="187304.B0E33_25055"/>
<reference evidence="3" key="1">
    <citation type="submission" date="2015-07" db="EMBL/GenBank/DDBJ databases">
        <authorList>
            <person name="Rodrigo-Torres Lidia"/>
            <person name="Arahal R.David."/>
        </authorList>
    </citation>
    <scope>NUCLEOTIDE SEQUENCE [LARGE SCALE GENOMIC DNA]</scope>
    <source>
        <strain evidence="3">CECT 4801</strain>
    </source>
</reference>
<dbReference type="Proteomes" id="UP000048926">
    <property type="component" value="Unassembled WGS sequence"/>
</dbReference>
<dbReference type="EC" id="4.6.1.1" evidence="2"/>
<dbReference type="CDD" id="cd07302">
    <property type="entry name" value="CHD"/>
    <property type="match status" value="1"/>
</dbReference>
<dbReference type="GO" id="GO:0035556">
    <property type="term" value="P:intracellular signal transduction"/>
    <property type="evidence" value="ECO:0007669"/>
    <property type="project" value="InterPro"/>
</dbReference>
<dbReference type="RefSeq" id="WP_055654625.1">
    <property type="nucleotide sequence ID" value="NZ_CXST01000001.1"/>
</dbReference>
<evidence type="ECO:0000259" key="1">
    <source>
        <dbReference type="PROSITE" id="PS50125"/>
    </source>
</evidence>
<dbReference type="SMART" id="SM00044">
    <property type="entry name" value="CYCc"/>
    <property type="match status" value="1"/>
</dbReference>
<organism evidence="2 3">
    <name type="scientific">Roseibium aggregatum</name>
    <dbReference type="NCBI Taxonomy" id="187304"/>
    <lineage>
        <taxon>Bacteria</taxon>
        <taxon>Pseudomonadati</taxon>
        <taxon>Pseudomonadota</taxon>
        <taxon>Alphaproteobacteria</taxon>
        <taxon>Hyphomicrobiales</taxon>
        <taxon>Stappiaceae</taxon>
        <taxon>Roseibium</taxon>
    </lineage>
</organism>
<dbReference type="PANTHER" id="PTHR43081:SF11">
    <property type="entry name" value="BLR2264 PROTEIN"/>
    <property type="match status" value="1"/>
</dbReference>
<dbReference type="InterPro" id="IPR029787">
    <property type="entry name" value="Nucleotide_cyclase"/>
</dbReference>
<dbReference type="SUPFAM" id="SSF55073">
    <property type="entry name" value="Nucleotide cyclase"/>
    <property type="match status" value="1"/>
</dbReference>
<dbReference type="PROSITE" id="PS50125">
    <property type="entry name" value="GUANYLATE_CYCLASE_2"/>
    <property type="match status" value="1"/>
</dbReference>
<protein>
    <submittedName>
        <fullName evidence="2">Adenylate cyclase 1</fullName>
        <ecNumber evidence="2">4.6.1.1</ecNumber>
    </submittedName>
</protein>
<accession>A0A0M6Y020</accession>
<keyword evidence="3" id="KW-1185">Reference proteome</keyword>
<dbReference type="Pfam" id="PF00211">
    <property type="entry name" value="Guanylate_cyc"/>
    <property type="match status" value="1"/>
</dbReference>
<dbReference type="AlphaFoldDB" id="A0A0M6Y020"/>
<dbReference type="PANTHER" id="PTHR43081">
    <property type="entry name" value="ADENYLATE CYCLASE, TERMINAL-DIFFERENTIATION SPECIFIC-RELATED"/>
    <property type="match status" value="1"/>
</dbReference>
<name>A0A0M6Y020_9HYPH</name>
<sequence>MVLEAPIVAADVVQWLYSDAPQLKGTLEIVTEMAKRLRAGKVPVDRVTTGIWVVHPNVRAESSIWVNGQTPELRLHTAENKSQDEYQKSPIKRVHETQKAVRVEIGKKPAVADEFPITAELRQEGYTDYIALPMRFSDGSVKVASFATKTPGGFSGSHIGVFESLIQPLALVCELKTLRRTAETVLDTYVGPRAGSKVLDGTTRRGEGEWIKAVVSFADIRGFTRLSNTLPADKIVLFLNKYFGAMTAAVEAHGGEVLKFIGDEVMAIFPYETKEEARDASVRALMAARETLTRIEAINTARTCSVTPDLSVGIALHAGDVFYGNVGSETRLDFTVVGPVVNLAARIAELAKDLQRQLLVSDALADIMGCRSGLYGRYQVKGFDEPVSVYSPDLSADPKFGYCPKSTAALALETN</sequence>
<gene>
    <name evidence="2" type="primary">cyaA_2</name>
    <name evidence="2" type="ORF">LAL4801_01017</name>
</gene>
<dbReference type="InterPro" id="IPR050697">
    <property type="entry name" value="Adenylyl/Guanylyl_Cyclase_3/4"/>
</dbReference>